<dbReference type="Pfam" id="PF04909">
    <property type="entry name" value="Amidohydro_2"/>
    <property type="match status" value="1"/>
</dbReference>
<keyword evidence="3" id="KW-0614">Plasmid</keyword>
<dbReference type="GO" id="GO:0019748">
    <property type="term" value="P:secondary metabolic process"/>
    <property type="evidence" value="ECO:0007669"/>
    <property type="project" value="TreeGrafter"/>
</dbReference>
<geneLocation type="plasmid" evidence="3 4">
    <name>unnamed1</name>
</geneLocation>
<feature type="domain" description="Amidohydrolase-related" evidence="2">
    <location>
        <begin position="17"/>
        <end position="362"/>
    </location>
</feature>
<dbReference type="GeneID" id="73292159"/>
<dbReference type="SUPFAM" id="SSF51556">
    <property type="entry name" value="Metallo-dependent hydrolases"/>
    <property type="match status" value="1"/>
</dbReference>
<gene>
    <name evidence="3" type="ORF">NGM29_18895</name>
</gene>
<evidence type="ECO:0000313" key="4">
    <source>
        <dbReference type="Proteomes" id="UP001056855"/>
    </source>
</evidence>
<proteinExistence type="predicted"/>
<evidence type="ECO:0000313" key="3">
    <source>
        <dbReference type="EMBL" id="UTF55759.1"/>
    </source>
</evidence>
<dbReference type="AlphaFoldDB" id="A0A9E7NEY5"/>
<keyword evidence="4" id="KW-1185">Reference proteome</keyword>
<protein>
    <submittedName>
        <fullName evidence="3">Amidohydrolase family protein</fullName>
    </submittedName>
</protein>
<dbReference type="KEGG" id="sawl:NGM29_18895"/>
<dbReference type="Proteomes" id="UP001056855">
    <property type="component" value="Plasmid unnamed1"/>
</dbReference>
<keyword evidence="1" id="KW-0456">Lyase</keyword>
<sequence>MSQEQVDESTANSQMIIDCDLHQSYRSPDEISRYLPKRYDYRGVRIPTLTYGNPAGFGREDALPDDTDDFEYAGSEYSKFKENHLDRYGIDYALLTGHAHFNINALPNRDYAVELARAHNKWLINDWLPKDDRFRGSLHVAMQDPEATAAMIREQGTHPDIVQILIQGGSTQVPLGDPQYWPVYEAAAELDLPVALHVSSEGEANTGSPTGAGFPNTYLEWHTTFPAVFMGQLASIIAEGVFEEFTDLKFVFTECGYTWVPFFMWRMDEEWRATRAQVPWLEQAPSEYIREHVRFTTQPVHAPERPHQFKQILEMMHADETLMFASDYPHWDSDSPEHALPNLPDDLTDRIYYENAAELYGLSA</sequence>
<dbReference type="Gene3D" id="3.20.20.140">
    <property type="entry name" value="Metal-dependent hydrolases"/>
    <property type="match status" value="1"/>
</dbReference>
<evidence type="ECO:0000259" key="2">
    <source>
        <dbReference type="Pfam" id="PF04909"/>
    </source>
</evidence>
<dbReference type="PANTHER" id="PTHR21240">
    <property type="entry name" value="2-AMINO-3-CARBOXYLMUCONATE-6-SEMIALDEHYDE DECARBOXYLASE"/>
    <property type="match status" value="1"/>
</dbReference>
<dbReference type="GO" id="GO:0016831">
    <property type="term" value="F:carboxy-lyase activity"/>
    <property type="evidence" value="ECO:0007669"/>
    <property type="project" value="InterPro"/>
</dbReference>
<evidence type="ECO:0000256" key="1">
    <source>
        <dbReference type="ARBA" id="ARBA00023239"/>
    </source>
</evidence>
<organism evidence="3 4">
    <name type="scientific">Natronosalvus rutilus</name>
    <dbReference type="NCBI Taxonomy" id="2953753"/>
    <lineage>
        <taxon>Archaea</taxon>
        <taxon>Methanobacteriati</taxon>
        <taxon>Methanobacteriota</taxon>
        <taxon>Stenosarchaea group</taxon>
        <taxon>Halobacteria</taxon>
        <taxon>Halobacteriales</taxon>
        <taxon>Natrialbaceae</taxon>
        <taxon>Natronosalvus</taxon>
    </lineage>
</organism>
<dbReference type="EMBL" id="CP100356">
    <property type="protein sequence ID" value="UTF55759.1"/>
    <property type="molecule type" value="Genomic_DNA"/>
</dbReference>
<dbReference type="InterPro" id="IPR032466">
    <property type="entry name" value="Metal_Hydrolase"/>
</dbReference>
<reference evidence="3" key="1">
    <citation type="submission" date="2022-06" db="EMBL/GenBank/DDBJ databases">
        <title>Diverse halophilic archaea isolated from saline environments.</title>
        <authorList>
            <person name="Cui H.-L."/>
        </authorList>
    </citation>
    <scope>NUCLEOTIDE SEQUENCE</scope>
    <source>
        <strain evidence="3">WLHS1</strain>
        <plasmid evidence="3">unnamed1</plasmid>
    </source>
</reference>
<dbReference type="RefSeq" id="WP_254161116.1">
    <property type="nucleotide sequence ID" value="NZ_CP100356.1"/>
</dbReference>
<dbReference type="PANTHER" id="PTHR21240:SF28">
    <property type="entry name" value="ISO-OROTATE DECARBOXYLASE (EUROFUNG)"/>
    <property type="match status" value="1"/>
</dbReference>
<dbReference type="InterPro" id="IPR006680">
    <property type="entry name" value="Amidohydro-rel"/>
</dbReference>
<dbReference type="InterPro" id="IPR032465">
    <property type="entry name" value="ACMSD"/>
</dbReference>
<name>A0A9E7NEY5_9EURY</name>
<dbReference type="GO" id="GO:0016787">
    <property type="term" value="F:hydrolase activity"/>
    <property type="evidence" value="ECO:0007669"/>
    <property type="project" value="InterPro"/>
</dbReference>
<dbReference type="GO" id="GO:0005737">
    <property type="term" value="C:cytoplasm"/>
    <property type="evidence" value="ECO:0007669"/>
    <property type="project" value="TreeGrafter"/>
</dbReference>
<accession>A0A9E7NEY5</accession>